<feature type="signal peptide" evidence="1">
    <location>
        <begin position="1"/>
        <end position="22"/>
    </location>
</feature>
<keyword evidence="1" id="KW-0732">Signal</keyword>
<dbReference type="AlphaFoldDB" id="A0A1Y2IB36"/>
<dbReference type="OrthoDB" id="2725340at2759"/>
<sequence>MIHRHLTYYIAPALAVASLAVADIIPNGDGAHFFSLQNMSLVFGPEVIGIGPEIKLVMQLPGSIPALDSSIFFPNFGQGVPGPLVSTDFCISSAGVEVGSFTDANGLTLFISDSFGNCLTLFPENAVLGGPVTLAACQGELLGQQEWDPIVVDFP</sequence>
<dbReference type="EMBL" id="KZ084139">
    <property type="protein sequence ID" value="OSC98334.1"/>
    <property type="molecule type" value="Genomic_DNA"/>
</dbReference>
<dbReference type="Proteomes" id="UP000193067">
    <property type="component" value="Unassembled WGS sequence"/>
</dbReference>
<keyword evidence="3" id="KW-1185">Reference proteome</keyword>
<gene>
    <name evidence="2" type="ORF">PYCCODRAFT_1471120</name>
</gene>
<reference evidence="2 3" key="1">
    <citation type="journal article" date="2015" name="Biotechnol. Biofuels">
        <title>Enhanced degradation of softwood versus hardwood by the white-rot fungus Pycnoporus coccineus.</title>
        <authorList>
            <person name="Couturier M."/>
            <person name="Navarro D."/>
            <person name="Chevret D."/>
            <person name="Henrissat B."/>
            <person name="Piumi F."/>
            <person name="Ruiz-Duenas F.J."/>
            <person name="Martinez A.T."/>
            <person name="Grigoriev I.V."/>
            <person name="Riley R."/>
            <person name="Lipzen A."/>
            <person name="Berrin J.G."/>
            <person name="Master E.R."/>
            <person name="Rosso M.N."/>
        </authorList>
    </citation>
    <scope>NUCLEOTIDE SEQUENCE [LARGE SCALE GENOMIC DNA]</scope>
    <source>
        <strain evidence="2 3">BRFM310</strain>
    </source>
</reference>
<evidence type="ECO:0008006" key="4">
    <source>
        <dbReference type="Google" id="ProtNLM"/>
    </source>
</evidence>
<accession>A0A1Y2IB36</accession>
<name>A0A1Y2IB36_TRAC3</name>
<evidence type="ECO:0000256" key="1">
    <source>
        <dbReference type="SAM" id="SignalP"/>
    </source>
</evidence>
<feature type="chain" id="PRO_5013254484" description="Ricin B lectin domain-containing protein" evidence="1">
    <location>
        <begin position="23"/>
        <end position="155"/>
    </location>
</feature>
<protein>
    <recommendedName>
        <fullName evidence="4">Ricin B lectin domain-containing protein</fullName>
    </recommendedName>
</protein>
<evidence type="ECO:0000313" key="3">
    <source>
        <dbReference type="Proteomes" id="UP000193067"/>
    </source>
</evidence>
<organism evidence="2 3">
    <name type="scientific">Trametes coccinea (strain BRFM310)</name>
    <name type="common">Pycnoporus coccineus</name>
    <dbReference type="NCBI Taxonomy" id="1353009"/>
    <lineage>
        <taxon>Eukaryota</taxon>
        <taxon>Fungi</taxon>
        <taxon>Dikarya</taxon>
        <taxon>Basidiomycota</taxon>
        <taxon>Agaricomycotina</taxon>
        <taxon>Agaricomycetes</taxon>
        <taxon>Polyporales</taxon>
        <taxon>Polyporaceae</taxon>
        <taxon>Trametes</taxon>
    </lineage>
</organism>
<proteinExistence type="predicted"/>
<evidence type="ECO:0000313" key="2">
    <source>
        <dbReference type="EMBL" id="OSC98334.1"/>
    </source>
</evidence>